<keyword evidence="3" id="KW-1185">Reference proteome</keyword>
<dbReference type="EMBL" id="RBIL01000003">
    <property type="protein sequence ID" value="RKQ84869.1"/>
    <property type="molecule type" value="Genomic_DNA"/>
</dbReference>
<dbReference type="Proteomes" id="UP000278962">
    <property type="component" value="Unassembled WGS sequence"/>
</dbReference>
<sequence length="141" mass="15206">MIWPTRFLLPLLAVAIPVQVWIDRGPLFGLVAAATFPPMFLLTTFAREWLLKPRPPGPRLLALAGPLPILPLAFVTTGWLLDLSPKAALLVGVALYLPLALLGAIRHPGPQGPALVNGCRSVDLIFLANEPPWIAAELERG</sequence>
<organism evidence="2 3">
    <name type="scientific">Solirubrobacter pauli</name>
    <dbReference type="NCBI Taxonomy" id="166793"/>
    <lineage>
        <taxon>Bacteria</taxon>
        <taxon>Bacillati</taxon>
        <taxon>Actinomycetota</taxon>
        <taxon>Thermoleophilia</taxon>
        <taxon>Solirubrobacterales</taxon>
        <taxon>Solirubrobacteraceae</taxon>
        <taxon>Solirubrobacter</taxon>
    </lineage>
</organism>
<keyword evidence="1" id="KW-0812">Transmembrane</keyword>
<reference evidence="2 3" key="1">
    <citation type="submission" date="2018-10" db="EMBL/GenBank/DDBJ databases">
        <title>Genomic Encyclopedia of Archaeal and Bacterial Type Strains, Phase II (KMG-II): from individual species to whole genera.</title>
        <authorList>
            <person name="Goeker M."/>
        </authorList>
    </citation>
    <scope>NUCLEOTIDE SEQUENCE [LARGE SCALE GENOMIC DNA]</scope>
    <source>
        <strain evidence="2 3">DSM 14954</strain>
    </source>
</reference>
<feature type="transmembrane region" description="Helical" evidence="1">
    <location>
        <begin position="30"/>
        <end position="48"/>
    </location>
</feature>
<dbReference type="RefSeq" id="WP_121258327.1">
    <property type="nucleotide sequence ID" value="NZ_RBIL01000003.1"/>
</dbReference>
<keyword evidence="1" id="KW-1133">Transmembrane helix</keyword>
<protein>
    <submittedName>
        <fullName evidence="2">Uncharacterized protein</fullName>
    </submittedName>
</protein>
<dbReference type="AlphaFoldDB" id="A0A660KXZ2"/>
<feature type="transmembrane region" description="Helical" evidence="1">
    <location>
        <begin position="87"/>
        <end position="105"/>
    </location>
</feature>
<feature type="transmembrane region" description="Helical" evidence="1">
    <location>
        <begin position="60"/>
        <end position="81"/>
    </location>
</feature>
<comment type="caution">
    <text evidence="2">The sequence shown here is derived from an EMBL/GenBank/DDBJ whole genome shotgun (WGS) entry which is preliminary data.</text>
</comment>
<proteinExistence type="predicted"/>
<name>A0A660KXZ2_9ACTN</name>
<evidence type="ECO:0000313" key="2">
    <source>
        <dbReference type="EMBL" id="RKQ84869.1"/>
    </source>
</evidence>
<keyword evidence="1" id="KW-0472">Membrane</keyword>
<accession>A0A660KXZ2</accession>
<gene>
    <name evidence="2" type="ORF">C8N24_6499</name>
</gene>
<evidence type="ECO:0000313" key="3">
    <source>
        <dbReference type="Proteomes" id="UP000278962"/>
    </source>
</evidence>
<evidence type="ECO:0000256" key="1">
    <source>
        <dbReference type="SAM" id="Phobius"/>
    </source>
</evidence>